<proteinExistence type="predicted"/>
<reference evidence="1 2" key="1">
    <citation type="journal article" date="2010" name="Science">
        <title>Genomic comparison of the ants Camponotus floridanus and Harpegnathos saltator.</title>
        <authorList>
            <person name="Bonasio R."/>
            <person name="Zhang G."/>
            <person name="Ye C."/>
            <person name="Mutti N.S."/>
            <person name="Fang X."/>
            <person name="Qin N."/>
            <person name="Donahue G."/>
            <person name="Yang P."/>
            <person name="Li Q."/>
            <person name="Li C."/>
            <person name="Zhang P."/>
            <person name="Huang Z."/>
            <person name="Berger S.L."/>
            <person name="Reinberg D."/>
            <person name="Wang J."/>
            <person name="Liebig J."/>
        </authorList>
    </citation>
    <scope>NUCLEOTIDE SEQUENCE [LARGE SCALE GENOMIC DNA]</scope>
    <source>
        <strain evidence="2">C129</strain>
    </source>
</reference>
<accession>E2A423</accession>
<evidence type="ECO:0000313" key="2">
    <source>
        <dbReference type="Proteomes" id="UP000000311"/>
    </source>
</evidence>
<name>E2A423_CAMFO</name>
<keyword evidence="2" id="KW-1185">Reference proteome</keyword>
<evidence type="ECO:0000313" key="1">
    <source>
        <dbReference type="EMBL" id="EFN71789.1"/>
    </source>
</evidence>
<organism evidence="2">
    <name type="scientific">Camponotus floridanus</name>
    <name type="common">Florida carpenter ant</name>
    <dbReference type="NCBI Taxonomy" id="104421"/>
    <lineage>
        <taxon>Eukaryota</taxon>
        <taxon>Metazoa</taxon>
        <taxon>Ecdysozoa</taxon>
        <taxon>Arthropoda</taxon>
        <taxon>Hexapoda</taxon>
        <taxon>Insecta</taxon>
        <taxon>Pterygota</taxon>
        <taxon>Neoptera</taxon>
        <taxon>Endopterygota</taxon>
        <taxon>Hymenoptera</taxon>
        <taxon>Apocrita</taxon>
        <taxon>Aculeata</taxon>
        <taxon>Formicoidea</taxon>
        <taxon>Formicidae</taxon>
        <taxon>Formicinae</taxon>
        <taxon>Camponotus</taxon>
    </lineage>
</organism>
<protein>
    <submittedName>
        <fullName evidence="1">Uncharacterized protein</fullName>
    </submittedName>
</protein>
<gene>
    <name evidence="1" type="ORF">EAG_07540</name>
</gene>
<dbReference type="EMBL" id="GL436526">
    <property type="protein sequence ID" value="EFN71789.1"/>
    <property type="molecule type" value="Genomic_DNA"/>
</dbReference>
<dbReference type="InParanoid" id="E2A423"/>
<dbReference type="Proteomes" id="UP000000311">
    <property type="component" value="Unassembled WGS sequence"/>
</dbReference>
<dbReference type="OrthoDB" id="411372at2759"/>
<sequence>MITDGGYALSKLTLHDHLCYMLTYFERIAIFESKIGGKVRLTETARARQRDAFLRDTWNRICPIGGNGKARYSNNVYVARLCETARLCRGEVQMVKPIENRIYGSNPVVALICGIVRHIRAQILIVKSYLRFCINVTRLNLAFEMSLQRVLWLLMFWTMVVLEFLRYAWIRTTGLFIYGPQERRATTTVDEPNYERRCTMCHVRDIIANALYVRMQAHCTQSVDSWMALPNLGPTPVDEAGFQFPAMARATLSGAIYAVLQARRRDTLSNSARIILVLFAGYGSMRDHGAHPALPVS</sequence>
<dbReference type="AlphaFoldDB" id="E2A423"/>